<evidence type="ECO:0000259" key="1">
    <source>
        <dbReference type="Pfam" id="PF01145"/>
    </source>
</evidence>
<keyword evidence="3" id="KW-1185">Reference proteome</keyword>
<dbReference type="Proteomes" id="UP000594161">
    <property type="component" value="Segment"/>
</dbReference>
<proteinExistence type="predicted"/>
<dbReference type="RefSeq" id="YP_010111736.1">
    <property type="nucleotide sequence ID" value="NC_055884.1"/>
</dbReference>
<protein>
    <submittedName>
        <fullName evidence="2">SPFH domain/band 7 family protein</fullName>
    </submittedName>
</protein>
<dbReference type="Pfam" id="PF01145">
    <property type="entry name" value="Band_7"/>
    <property type="match status" value="1"/>
</dbReference>
<evidence type="ECO:0000313" key="3">
    <source>
        <dbReference type="Proteomes" id="UP000594161"/>
    </source>
</evidence>
<dbReference type="SUPFAM" id="SSF117892">
    <property type="entry name" value="Band 7/SPFH domain"/>
    <property type="match status" value="1"/>
</dbReference>
<dbReference type="InterPro" id="IPR001107">
    <property type="entry name" value="Band_7"/>
</dbReference>
<accession>A0A7M1RZ05</accession>
<organism evidence="2 3">
    <name type="scientific">uncultured phage cr126_1</name>
    <dbReference type="NCBI Taxonomy" id="2772075"/>
    <lineage>
        <taxon>Viruses</taxon>
        <taxon>Duplodnaviria</taxon>
        <taxon>Heunggongvirae</taxon>
        <taxon>Uroviricota</taxon>
        <taxon>Caudoviricetes</taxon>
        <taxon>Crassvirales</taxon>
        <taxon>Steigviridae</taxon>
        <taxon>Asinivirinae</taxon>
        <taxon>Kolpuevirus</taxon>
        <taxon>Kolpuevirus hominis</taxon>
    </lineage>
</organism>
<dbReference type="GeneID" id="65130185"/>
<feature type="domain" description="Band 7" evidence="1">
    <location>
        <begin position="15"/>
        <end position="196"/>
    </location>
</feature>
<dbReference type="KEGG" id="vg:65130185"/>
<reference evidence="2 3" key="1">
    <citation type="submission" date="2020-07" db="EMBL/GenBank/DDBJ databases">
        <title>Taxonomic proposal: Crassvirales, a new order of highly abundant and diverse bacterial viruses.</title>
        <authorList>
            <person name="Shkoporov A.N."/>
            <person name="Stockdale S.R."/>
            <person name="Guerin E."/>
            <person name="Ross R.P."/>
            <person name="Hill C."/>
        </authorList>
    </citation>
    <scope>NUCLEOTIDE SEQUENCE [LARGE SCALE GENOMIC DNA]</scope>
</reference>
<dbReference type="EMBL" id="MT774391">
    <property type="protein sequence ID" value="QOR59578.1"/>
    <property type="molecule type" value="Genomic_DNA"/>
</dbReference>
<sequence>MVMTSVIVFSSCERIDAGCEGIKVNLYGDDKGVGDVALVSGRVWYNPFTTEVYEYPMYVQTVDYPAFEINAKDGSKFVIDPTININPIAGKAPEIFRKYRKPLEDVIQNVLVTHIRNAYRLKLNAYTTDDLVSKREEFEKVTEDYLREVLARENFALGEMTSGLKYPESLEASITAKNKAVQDALKIENEIKSVEAEGKKQVAAATKAAEALKIKGDAEAEYNRKISASLSPLIVQQNFVDRWDGKLPTYGTVPQLFKDAAGK</sequence>
<dbReference type="PANTHER" id="PTHR42911:SF1">
    <property type="entry name" value="MODULATOR OF FTSH PROTEASE HFLC"/>
    <property type="match status" value="1"/>
</dbReference>
<name>A0A7M1RZ05_9CAUD</name>
<dbReference type="InterPro" id="IPR036013">
    <property type="entry name" value="Band_7/SPFH_dom_sf"/>
</dbReference>
<dbReference type="PANTHER" id="PTHR42911">
    <property type="entry name" value="MODULATOR OF FTSH PROTEASE HFLC"/>
    <property type="match status" value="1"/>
</dbReference>
<evidence type="ECO:0000313" key="2">
    <source>
        <dbReference type="EMBL" id="QOR59578.1"/>
    </source>
</evidence>
<dbReference type="Gene3D" id="3.30.479.30">
    <property type="entry name" value="Band 7 domain"/>
    <property type="match status" value="1"/>
</dbReference>